<organism evidence="2 3">
    <name type="scientific">Cryoendolithus antarcticus</name>
    <dbReference type="NCBI Taxonomy" id="1507870"/>
    <lineage>
        <taxon>Eukaryota</taxon>
        <taxon>Fungi</taxon>
        <taxon>Dikarya</taxon>
        <taxon>Ascomycota</taxon>
        <taxon>Pezizomycotina</taxon>
        <taxon>Dothideomycetes</taxon>
        <taxon>Dothideomycetidae</taxon>
        <taxon>Cladosporiales</taxon>
        <taxon>Cladosporiaceae</taxon>
        <taxon>Cryoendolithus</taxon>
    </lineage>
</organism>
<proteinExistence type="predicted"/>
<comment type="caution">
    <text evidence="2">The sequence shown here is derived from an EMBL/GenBank/DDBJ whole genome shotgun (WGS) entry which is preliminary data.</text>
</comment>
<dbReference type="EMBL" id="NAJO01000064">
    <property type="protein sequence ID" value="OQN96569.1"/>
    <property type="molecule type" value="Genomic_DNA"/>
</dbReference>
<sequence length="372" mass="39455">MAPLISALRVLLAADTIGLVVVNAHTLCAFNCYAEIASDNGCVGRDPNSTRINLDCFCKLPMTVAVPQCDMACRPHGNWDENDNDICGPLQPVGEIATRATEDSIAEAVAVDAAPVDTRDARKVSKADKQVCDQRCYHSLKRAKECNSHLCTINDLTINRDVPDTTEHMAPPPLTLCGWTGISCAVAANGDADVIESTYDDTEEVPLLPLSTAAVDKRDVKAKATDTAVEHADSGIDGLNNSNADLDVLPRSLPPPTLCGYHGMSCASVVNRDAVASIPTTFETVYKSDVLDVLPRSIRPPTLCGFFGISCKDVVDSDIEAPVPTSLEAAFNNKNVPFTPAITVAPGSTASRMFTLQGPPPLVTASPITTAY</sequence>
<gene>
    <name evidence="2" type="ORF">B0A48_16999</name>
</gene>
<dbReference type="AlphaFoldDB" id="A0A1V8SBY5"/>
<evidence type="ECO:0000313" key="2">
    <source>
        <dbReference type="EMBL" id="OQN96569.1"/>
    </source>
</evidence>
<dbReference type="Proteomes" id="UP000192596">
    <property type="component" value="Unassembled WGS sequence"/>
</dbReference>
<accession>A0A1V8SBY5</accession>
<protein>
    <recommendedName>
        <fullName evidence="4">Extracellular membrane protein CFEM domain-containing protein</fullName>
    </recommendedName>
</protein>
<dbReference type="InParanoid" id="A0A1V8SBY5"/>
<reference evidence="3" key="1">
    <citation type="submission" date="2017-03" db="EMBL/GenBank/DDBJ databases">
        <title>Genomes of endolithic fungi from Antarctica.</title>
        <authorList>
            <person name="Coleine C."/>
            <person name="Masonjones S."/>
            <person name="Stajich J.E."/>
        </authorList>
    </citation>
    <scope>NUCLEOTIDE SEQUENCE [LARGE SCALE GENOMIC DNA]</scope>
    <source>
        <strain evidence="3">CCFEE 5527</strain>
    </source>
</reference>
<evidence type="ECO:0008006" key="4">
    <source>
        <dbReference type="Google" id="ProtNLM"/>
    </source>
</evidence>
<keyword evidence="1" id="KW-0732">Signal</keyword>
<feature type="signal peptide" evidence="1">
    <location>
        <begin position="1"/>
        <end position="24"/>
    </location>
</feature>
<keyword evidence="3" id="KW-1185">Reference proteome</keyword>
<name>A0A1V8SBY5_9PEZI</name>
<feature type="chain" id="PRO_5012958022" description="Extracellular membrane protein CFEM domain-containing protein" evidence="1">
    <location>
        <begin position="25"/>
        <end position="372"/>
    </location>
</feature>
<evidence type="ECO:0000256" key="1">
    <source>
        <dbReference type="SAM" id="SignalP"/>
    </source>
</evidence>
<evidence type="ECO:0000313" key="3">
    <source>
        <dbReference type="Proteomes" id="UP000192596"/>
    </source>
</evidence>